<name>A0A7K1L8M7_9ACTN</name>
<dbReference type="PANTHER" id="PTHR46825:SF7">
    <property type="entry name" value="D-ALANYL-D-ALANINE CARBOXYPEPTIDASE"/>
    <property type="match status" value="1"/>
</dbReference>
<proteinExistence type="predicted"/>
<evidence type="ECO:0000313" key="3">
    <source>
        <dbReference type="EMBL" id="MUN40797.1"/>
    </source>
</evidence>
<evidence type="ECO:0000313" key="4">
    <source>
        <dbReference type="Proteomes" id="UP000432015"/>
    </source>
</evidence>
<dbReference type="PANTHER" id="PTHR46825">
    <property type="entry name" value="D-ALANYL-D-ALANINE-CARBOXYPEPTIDASE/ENDOPEPTIDASE AMPH"/>
    <property type="match status" value="1"/>
</dbReference>
<feature type="region of interest" description="Disordered" evidence="1">
    <location>
        <begin position="440"/>
        <end position="465"/>
    </location>
</feature>
<feature type="compositionally biased region" description="Low complexity" evidence="1">
    <location>
        <begin position="59"/>
        <end position="78"/>
    </location>
</feature>
<feature type="region of interest" description="Disordered" evidence="1">
    <location>
        <begin position="58"/>
        <end position="78"/>
    </location>
</feature>
<reference evidence="3 4" key="1">
    <citation type="submission" date="2019-11" db="EMBL/GenBank/DDBJ databases">
        <authorList>
            <person name="Cao P."/>
        </authorList>
    </citation>
    <scope>NUCLEOTIDE SEQUENCE [LARGE SCALE GENOMIC DNA]</scope>
    <source>
        <strain evidence="3 4">NEAU-AAG5</strain>
    </source>
</reference>
<dbReference type="SUPFAM" id="SSF56601">
    <property type="entry name" value="beta-lactamase/transpeptidase-like"/>
    <property type="match status" value="1"/>
</dbReference>
<comment type="caution">
    <text evidence="3">The sequence shown here is derived from an EMBL/GenBank/DDBJ whole genome shotgun (WGS) entry which is preliminary data.</text>
</comment>
<dbReference type="GO" id="GO:0016787">
    <property type="term" value="F:hydrolase activity"/>
    <property type="evidence" value="ECO:0007669"/>
    <property type="project" value="UniProtKB-KW"/>
</dbReference>
<keyword evidence="4" id="KW-1185">Reference proteome</keyword>
<feature type="region of interest" description="Disordered" evidence="1">
    <location>
        <begin position="1"/>
        <end position="22"/>
    </location>
</feature>
<accession>A0A7K1L8M7</accession>
<dbReference type="InterPro" id="IPR001466">
    <property type="entry name" value="Beta-lactam-related"/>
</dbReference>
<dbReference type="EMBL" id="WOFH01000012">
    <property type="protein sequence ID" value="MUN40797.1"/>
    <property type="molecule type" value="Genomic_DNA"/>
</dbReference>
<dbReference type="InterPro" id="IPR012338">
    <property type="entry name" value="Beta-lactam/transpept-like"/>
</dbReference>
<feature type="compositionally biased region" description="Low complexity" evidence="1">
    <location>
        <begin position="456"/>
        <end position="465"/>
    </location>
</feature>
<dbReference type="Pfam" id="PF00144">
    <property type="entry name" value="Beta-lactamase"/>
    <property type="match status" value="1"/>
</dbReference>
<feature type="compositionally biased region" description="Pro residues" evidence="1">
    <location>
        <begin position="446"/>
        <end position="455"/>
    </location>
</feature>
<gene>
    <name evidence="3" type="ORF">GNZ18_29950</name>
</gene>
<evidence type="ECO:0000256" key="1">
    <source>
        <dbReference type="SAM" id="MobiDB-lite"/>
    </source>
</evidence>
<dbReference type="Proteomes" id="UP000432015">
    <property type="component" value="Unassembled WGS sequence"/>
</dbReference>
<sequence>MTARRSTGWSTGRRGRRTAAGSRRAIAVGVTAVLTLGLLQGPATAMLPSPSPGPADMTGVPLAAAAPPAATPPASATGVAPANLRATLDAVHAAGMYGIFSSVRDGDRRWSGASGVADTATGRPAAAGMRTRVGSITKTFVATAILQQVERGRVVLDAPIGTYLPDLFPGQRGRQVTVRMLLNHTSGIGDYVVNAFPSLADLSPADLDRERFRKVRPEQLVAWGLAAPPTGDPGERWSYSNTNYVIAGLLLEKVTGTKAEEYITREVIRKAGLKHTYFPTGPYVHGAHPRMYESLYQHVNPPRDYSVFDMSWAWTAGALVSTTDDLNRFYRTLLTGGLVNRLSLAQMQQTVPVKDPDGDVLMKYGLGIYSVNLPCGTFWGHDGAVFGAGTQALSSADGGRQVAFGFNLMKYQRLDADGAPLPDPIDSALGAHVIQALCGTQSPTGPAEPGPPLRPLPLRFARTGP</sequence>
<protein>
    <submittedName>
        <fullName evidence="3">Serine hydrolase</fullName>
    </submittedName>
</protein>
<feature type="domain" description="Beta-lactamase-related" evidence="2">
    <location>
        <begin position="100"/>
        <end position="404"/>
    </location>
</feature>
<keyword evidence="3" id="KW-0378">Hydrolase</keyword>
<dbReference type="InterPro" id="IPR050491">
    <property type="entry name" value="AmpC-like"/>
</dbReference>
<dbReference type="Gene3D" id="3.40.710.10">
    <property type="entry name" value="DD-peptidase/beta-lactamase superfamily"/>
    <property type="match status" value="1"/>
</dbReference>
<dbReference type="AlphaFoldDB" id="A0A7K1L8M7"/>
<organism evidence="3 4">
    <name type="scientific">Actinomadura litoris</name>
    <dbReference type="NCBI Taxonomy" id="2678616"/>
    <lineage>
        <taxon>Bacteria</taxon>
        <taxon>Bacillati</taxon>
        <taxon>Actinomycetota</taxon>
        <taxon>Actinomycetes</taxon>
        <taxon>Streptosporangiales</taxon>
        <taxon>Thermomonosporaceae</taxon>
        <taxon>Actinomadura</taxon>
    </lineage>
</organism>
<evidence type="ECO:0000259" key="2">
    <source>
        <dbReference type="Pfam" id="PF00144"/>
    </source>
</evidence>